<feature type="compositionally biased region" description="Basic and acidic residues" evidence="1">
    <location>
        <begin position="72"/>
        <end position="81"/>
    </location>
</feature>
<gene>
    <name evidence="3" type="ORF">N865_00305</name>
</gene>
<feature type="chain" id="PRO_5004924230" description="PepSY domain-containing protein" evidence="2">
    <location>
        <begin position="30"/>
        <end position="171"/>
    </location>
</feature>
<feature type="region of interest" description="Disordered" evidence="1">
    <location>
        <begin position="29"/>
        <end position="83"/>
    </location>
</feature>
<dbReference type="PATRIC" id="fig|1386089.3.peg.1568"/>
<protein>
    <recommendedName>
        <fullName evidence="5">PepSY domain-containing protein</fullName>
    </recommendedName>
</protein>
<evidence type="ECO:0000313" key="4">
    <source>
        <dbReference type="Proteomes" id="UP000019489"/>
    </source>
</evidence>
<proteinExistence type="predicted"/>
<dbReference type="Gene3D" id="3.30.505.20">
    <property type="match status" value="1"/>
</dbReference>
<organism evidence="3 4">
    <name type="scientific">Intrasporangium oryzae NRRL B-24470</name>
    <dbReference type="NCBI Taxonomy" id="1386089"/>
    <lineage>
        <taxon>Bacteria</taxon>
        <taxon>Bacillati</taxon>
        <taxon>Actinomycetota</taxon>
        <taxon>Actinomycetes</taxon>
        <taxon>Micrococcales</taxon>
        <taxon>Intrasporangiaceae</taxon>
        <taxon>Intrasporangium</taxon>
    </lineage>
</organism>
<feature type="compositionally biased region" description="Low complexity" evidence="1">
    <location>
        <begin position="154"/>
        <end position="171"/>
    </location>
</feature>
<name>W9GAB1_9MICO</name>
<keyword evidence="2" id="KW-0732">Signal</keyword>
<feature type="signal peptide" evidence="2">
    <location>
        <begin position="1"/>
        <end position="29"/>
    </location>
</feature>
<keyword evidence="4" id="KW-1185">Reference proteome</keyword>
<evidence type="ECO:0008006" key="5">
    <source>
        <dbReference type="Google" id="ProtNLM"/>
    </source>
</evidence>
<feature type="compositionally biased region" description="Polar residues" evidence="1">
    <location>
        <begin position="30"/>
        <end position="50"/>
    </location>
</feature>
<evidence type="ECO:0000256" key="2">
    <source>
        <dbReference type="SAM" id="SignalP"/>
    </source>
</evidence>
<dbReference type="Proteomes" id="UP000019489">
    <property type="component" value="Unassembled WGS sequence"/>
</dbReference>
<feature type="compositionally biased region" description="Gly residues" evidence="1">
    <location>
        <begin position="142"/>
        <end position="153"/>
    </location>
</feature>
<accession>W9GAB1</accession>
<dbReference type="AlphaFoldDB" id="W9GAB1"/>
<dbReference type="STRING" id="1386089.N865_00305"/>
<dbReference type="eggNOG" id="ENOG5034604">
    <property type="taxonomic scope" value="Bacteria"/>
</dbReference>
<evidence type="ECO:0000256" key="1">
    <source>
        <dbReference type="SAM" id="MobiDB-lite"/>
    </source>
</evidence>
<sequence>MKTNRIVTIAAAVAAAGGLAFGAASLASADQNGTSTSNPSATQSQNGESPQGQDQRGMGGQGMGNGNTDPSKPMRSDEKLLTGDTLAKVTAAVKVKEPNATIQRVETDSEGVYEAHMVRADGTHITVQVGADFAVTNVQEGGPNGSGMPGGMGYQPQQPQQGSTASPSVTG</sequence>
<dbReference type="RefSeq" id="WP_051510329.1">
    <property type="nucleotide sequence ID" value="NZ_AWSA01000013.1"/>
</dbReference>
<feature type="region of interest" description="Disordered" evidence="1">
    <location>
        <begin position="138"/>
        <end position="171"/>
    </location>
</feature>
<evidence type="ECO:0000313" key="3">
    <source>
        <dbReference type="EMBL" id="EWT02167.1"/>
    </source>
</evidence>
<comment type="caution">
    <text evidence="3">The sequence shown here is derived from an EMBL/GenBank/DDBJ whole genome shotgun (WGS) entry which is preliminary data.</text>
</comment>
<reference evidence="3 4" key="1">
    <citation type="submission" date="2013-08" db="EMBL/GenBank/DDBJ databases">
        <title>Intrasporangium oryzae NRRL B-24470.</title>
        <authorList>
            <person name="Liu H."/>
            <person name="Wang G."/>
        </authorList>
    </citation>
    <scope>NUCLEOTIDE SEQUENCE [LARGE SCALE GENOMIC DNA]</scope>
    <source>
        <strain evidence="3 4">NRRL B-24470</strain>
    </source>
</reference>
<dbReference type="EMBL" id="AWSA01000013">
    <property type="protein sequence ID" value="EWT02167.1"/>
    <property type="molecule type" value="Genomic_DNA"/>
</dbReference>